<dbReference type="InterPro" id="IPR023614">
    <property type="entry name" value="Porin_dom_sf"/>
</dbReference>
<dbReference type="EMBL" id="JAEHFX010000001">
    <property type="protein sequence ID" value="MBK0401838.1"/>
    <property type="molecule type" value="Genomic_DNA"/>
</dbReference>
<reference evidence="2 3" key="1">
    <citation type="submission" date="2020-12" db="EMBL/GenBank/DDBJ databases">
        <title>Bacterial novel species Adhaeribacter sp. BT258 isolated from soil.</title>
        <authorList>
            <person name="Jung H.-Y."/>
        </authorList>
    </citation>
    <scope>NUCLEOTIDE SEQUENCE [LARGE SCALE GENOMIC DNA]</scope>
    <source>
        <strain evidence="2 3">BT258</strain>
    </source>
</reference>
<evidence type="ECO:0000313" key="3">
    <source>
        <dbReference type="Proteomes" id="UP000644147"/>
    </source>
</evidence>
<keyword evidence="3" id="KW-1185">Reference proteome</keyword>
<sequence>MLSKPKFPLLLLSFFISLGASGQHHNVAEIPTDSIQVRDIKDVFTHGETEGHIRNYFMATYNQGELSDHYANAIGARLGFHSAPYKGFRFGLAGLFTYNAFSSDLAEPDYKSGKLPRYELELFDIEEAENKADLDRLDELYLEYHTKHIKATIGRFSFTSPLINPQDGRMKPYSVQGISLEIPVKQNGRFSLAWLDHFSPRSTVSWYQAGESIGIYPVGVDENGRQTGYKSQVQTTGIAVAGFQWQKTGLLKSETWNYWIENVSNTTYTKLILEVKPKFRLGAEGLFQTQVGNGGNLEPALAYFPDQQQWLAGGKIAFEPSNWHFSANYLHLGAEGRFLFPREFGREQFFVTTPRGRLEGLGNSDALAVKARKDIIPKLSAEAAITKTWLPAYHDFQFNKYGATSYWNGLIDLNYKPEFEPLNGLSFRLLYIARLSPDTKLPLEKRFYNTNFHHFNFVTQLTF</sequence>
<feature type="signal peptide" evidence="1">
    <location>
        <begin position="1"/>
        <end position="22"/>
    </location>
</feature>
<organism evidence="2 3">
    <name type="scientific">Adhaeribacter terrigena</name>
    <dbReference type="NCBI Taxonomy" id="2793070"/>
    <lineage>
        <taxon>Bacteria</taxon>
        <taxon>Pseudomonadati</taxon>
        <taxon>Bacteroidota</taxon>
        <taxon>Cytophagia</taxon>
        <taxon>Cytophagales</taxon>
        <taxon>Hymenobacteraceae</taxon>
        <taxon>Adhaeribacter</taxon>
    </lineage>
</organism>
<comment type="caution">
    <text evidence="2">The sequence shown here is derived from an EMBL/GenBank/DDBJ whole genome shotgun (WGS) entry which is preliminary data.</text>
</comment>
<evidence type="ECO:0000256" key="1">
    <source>
        <dbReference type="SAM" id="SignalP"/>
    </source>
</evidence>
<proteinExistence type="predicted"/>
<name>A0ABS1BZR2_9BACT</name>
<accession>A0ABS1BZR2</accession>
<evidence type="ECO:0000313" key="2">
    <source>
        <dbReference type="EMBL" id="MBK0401838.1"/>
    </source>
</evidence>
<protein>
    <submittedName>
        <fullName evidence="2">Porin</fullName>
    </submittedName>
</protein>
<keyword evidence="1" id="KW-0732">Signal</keyword>
<gene>
    <name evidence="2" type="ORF">I5M27_02510</name>
</gene>
<feature type="chain" id="PRO_5045756150" evidence="1">
    <location>
        <begin position="23"/>
        <end position="463"/>
    </location>
</feature>
<dbReference type="Proteomes" id="UP000644147">
    <property type="component" value="Unassembled WGS sequence"/>
</dbReference>
<dbReference type="Gene3D" id="2.40.160.10">
    <property type="entry name" value="Porin"/>
    <property type="match status" value="1"/>
</dbReference>